<dbReference type="Gene3D" id="3.30.950.30">
    <property type="entry name" value="Schlafen, AAA domain"/>
    <property type="match status" value="1"/>
</dbReference>
<evidence type="ECO:0000313" key="4">
    <source>
        <dbReference type="EMBL" id="MBC3803330.1"/>
    </source>
</evidence>
<dbReference type="InterPro" id="IPR038475">
    <property type="entry name" value="RecG_C_sf"/>
</dbReference>
<dbReference type="EMBL" id="WJBC01000002">
    <property type="protein sequence ID" value="MBC3803330.1"/>
    <property type="molecule type" value="Genomic_DNA"/>
</dbReference>
<dbReference type="InterPro" id="IPR049514">
    <property type="entry name" value="Fic-like_C"/>
</dbReference>
<dbReference type="Proteomes" id="UP000603234">
    <property type="component" value="Unassembled WGS sequence"/>
</dbReference>
<keyword evidence="5" id="KW-1185">Reference proteome</keyword>
<evidence type="ECO:0000256" key="1">
    <source>
        <dbReference type="SAM" id="MobiDB-lite"/>
    </source>
</evidence>
<protein>
    <submittedName>
        <fullName evidence="4">AAA family ATPase</fullName>
    </submittedName>
</protein>
<dbReference type="Pfam" id="PF21247">
    <property type="entry name" value="Fic-like_C"/>
    <property type="match status" value="1"/>
</dbReference>
<reference evidence="4 5" key="1">
    <citation type="journal article" date="2020" name="mSystems">
        <title>Defining Genomic and Predicted Metabolic Features of the Acetobacterium Genus.</title>
        <authorList>
            <person name="Ross D.E."/>
            <person name="Marshall C.W."/>
            <person name="Gulliver D."/>
            <person name="May H.D."/>
            <person name="Norman R.S."/>
        </authorList>
    </citation>
    <scope>NUCLEOTIDE SEQUENCE [LARGE SCALE GENOMIC DNA]</scope>
    <source>
        <strain evidence="4 5">DSM 8238</strain>
    </source>
</reference>
<dbReference type="InterPro" id="IPR038461">
    <property type="entry name" value="Schlafen_AlbA_2_dom_sf"/>
</dbReference>
<dbReference type="PANTHER" id="PTHR30595:SF6">
    <property type="entry name" value="SCHLAFEN ALBA-2 DOMAIN-CONTAINING PROTEIN"/>
    <property type="match status" value="1"/>
</dbReference>
<feature type="compositionally biased region" description="Polar residues" evidence="1">
    <location>
        <begin position="393"/>
        <end position="406"/>
    </location>
</feature>
<feature type="region of interest" description="Disordered" evidence="1">
    <location>
        <begin position="393"/>
        <end position="412"/>
    </location>
</feature>
<proteinExistence type="predicted"/>
<sequence length="474" mass="53924">MKPEKLREIISGGEGLTVEFKQSRTKLNRDVFETVCAFLNRNGGHLFLGVDDQGGIVGIEPESIEKVKMDFVTAMNNPLKICPTFYLAIETVEIETSTIFHVLVPESSQVHRCNGRIYDRNEDGDLDITDNTNLVAGLYNRKQGSYTENRIFPFAELSELNSDLLMRARKMAANERANHPWKTMNDLELLKSAGLYLKDPQSNKEGITLAGILIFGKQELILAALPHHRTDALLRKVNLDRYDDRDDIRVNLLESYERLMQFINKHLNDTFYLEGDRRISLRDKIFREVVSNLLIHREFANPFPAKLIIEKNRVVAENSNKPHGNGLIDPDNFSPFPKNPTIARFFKEIGLVDELGSGIRNTYKYSKIYSGADPVFTEGDVFRTIIPLTVQTPPQASDQASDQASEQAIDDNDQTRNILEFCKTARPGSEIQKFIGIKSRRYFRENILNPLIKGGLLKLTIPDKPTSPNQKYYS</sequence>
<feature type="domain" description="Filamentation induced by cAMP protein Fic-like C-terminal" evidence="3">
    <location>
        <begin position="413"/>
        <end position="472"/>
    </location>
</feature>
<dbReference type="PANTHER" id="PTHR30595">
    <property type="entry name" value="GLPR-RELATED TRANSCRIPTIONAL REPRESSOR"/>
    <property type="match status" value="1"/>
</dbReference>
<dbReference type="Pfam" id="PF04326">
    <property type="entry name" value="SLFN_AlbA_2"/>
    <property type="match status" value="1"/>
</dbReference>
<comment type="caution">
    <text evidence="4">The sequence shown here is derived from an EMBL/GenBank/DDBJ whole genome shotgun (WGS) entry which is preliminary data.</text>
</comment>
<gene>
    <name evidence="4" type="ORF">GH808_02585</name>
</gene>
<dbReference type="Gene3D" id="3.30.565.60">
    <property type="match status" value="1"/>
</dbReference>
<organism evidence="4 5">
    <name type="scientific">Acetobacterium fimetarium</name>
    <dbReference type="NCBI Taxonomy" id="52691"/>
    <lineage>
        <taxon>Bacteria</taxon>
        <taxon>Bacillati</taxon>
        <taxon>Bacillota</taxon>
        <taxon>Clostridia</taxon>
        <taxon>Eubacteriales</taxon>
        <taxon>Eubacteriaceae</taxon>
        <taxon>Acetobacterium</taxon>
    </lineage>
</organism>
<feature type="domain" description="Schlafen AlbA-2" evidence="2">
    <location>
        <begin position="14"/>
        <end position="124"/>
    </location>
</feature>
<dbReference type="InterPro" id="IPR007421">
    <property type="entry name" value="Schlafen_AlbA_2_dom"/>
</dbReference>
<dbReference type="RefSeq" id="WP_186841239.1">
    <property type="nucleotide sequence ID" value="NZ_WJBC01000002.1"/>
</dbReference>
<name>A0ABR6WRV2_9FIRM</name>
<evidence type="ECO:0000259" key="2">
    <source>
        <dbReference type="Pfam" id="PF04326"/>
    </source>
</evidence>
<evidence type="ECO:0000259" key="3">
    <source>
        <dbReference type="Pfam" id="PF21247"/>
    </source>
</evidence>
<accession>A0ABR6WRV2</accession>
<evidence type="ECO:0000313" key="5">
    <source>
        <dbReference type="Proteomes" id="UP000603234"/>
    </source>
</evidence>